<evidence type="ECO:0000256" key="1">
    <source>
        <dbReference type="ARBA" id="ARBA00004241"/>
    </source>
</evidence>
<feature type="domain" description="Trimeric autotransporter adhesin YadA-like head" evidence="13">
    <location>
        <begin position="122"/>
        <end position="147"/>
    </location>
</feature>
<evidence type="ECO:0000256" key="4">
    <source>
        <dbReference type="ARBA" id="ARBA00022452"/>
    </source>
</evidence>
<evidence type="ECO:0000256" key="2">
    <source>
        <dbReference type="ARBA" id="ARBA00004442"/>
    </source>
</evidence>
<proteinExistence type="predicted"/>
<evidence type="ECO:0000256" key="8">
    <source>
        <dbReference type="ARBA" id="ARBA00023136"/>
    </source>
</evidence>
<dbReference type="InterPro" id="IPR011049">
    <property type="entry name" value="Serralysin-like_metalloprot_C"/>
</dbReference>
<dbReference type="Gene3D" id="2.150.10.10">
    <property type="entry name" value="Serralysin-like metalloprotease, C-terminal"/>
    <property type="match status" value="3"/>
</dbReference>
<feature type="domain" description="Trimeric autotransporter adhesin YadA-like head" evidence="13">
    <location>
        <begin position="238"/>
        <end position="263"/>
    </location>
</feature>
<protein>
    <submittedName>
        <fullName evidence="14">YadA-like family protein</fullName>
    </submittedName>
</protein>
<dbReference type="CDD" id="cd12820">
    <property type="entry name" value="LbR_YadA-like"/>
    <property type="match status" value="2"/>
</dbReference>
<feature type="domain" description="Trimeric autotransporter adhesin YadA-like head" evidence="13">
    <location>
        <begin position="489"/>
        <end position="514"/>
    </location>
</feature>
<keyword evidence="15" id="KW-1185">Reference proteome</keyword>
<evidence type="ECO:0000313" key="14">
    <source>
        <dbReference type="EMBL" id="MFD0965930.1"/>
    </source>
</evidence>
<feature type="coiled-coil region" evidence="10">
    <location>
        <begin position="1742"/>
        <end position="1801"/>
    </location>
</feature>
<keyword evidence="5" id="KW-0812">Transmembrane</keyword>
<dbReference type="InterPro" id="IPR008640">
    <property type="entry name" value="Adhesin_Head_dom"/>
</dbReference>
<evidence type="ECO:0000256" key="5">
    <source>
        <dbReference type="ARBA" id="ARBA00022692"/>
    </source>
</evidence>
<name>A0ABW3I8R1_9PAST</name>
<dbReference type="SUPFAM" id="SSF54523">
    <property type="entry name" value="Pili subunits"/>
    <property type="match status" value="1"/>
</dbReference>
<gene>
    <name evidence="14" type="ORF">ACFQ02_03570</name>
</gene>
<comment type="caution">
    <text evidence="14">The sequence shown here is derived from an EMBL/GenBank/DDBJ whole genome shotgun (WGS) entry which is preliminary data.</text>
</comment>
<dbReference type="SUPFAM" id="SSF101967">
    <property type="entry name" value="Adhesin YadA, collagen-binding domain"/>
    <property type="match status" value="3"/>
</dbReference>
<dbReference type="Proteomes" id="UP001596996">
    <property type="component" value="Unassembled WGS sequence"/>
</dbReference>
<keyword evidence="4" id="KW-1134">Transmembrane beta strand</keyword>
<keyword evidence="8" id="KW-0472">Membrane</keyword>
<keyword evidence="7" id="KW-0653">Protein transport</keyword>
<feature type="domain" description="Trimeric autotransporter adhesin YadA-like C-terminal membrane anchor" evidence="12">
    <location>
        <begin position="2056"/>
        <end position="2116"/>
    </location>
</feature>
<feature type="domain" description="Trimeric autotransporter adhesin YadA-like head" evidence="13">
    <location>
        <begin position="266"/>
        <end position="291"/>
    </location>
</feature>
<keyword evidence="3" id="KW-0813">Transport</keyword>
<feature type="domain" description="Trimeric autotransporter adhesin YadA-like head" evidence="13">
    <location>
        <begin position="453"/>
        <end position="477"/>
    </location>
</feature>
<evidence type="ECO:0000313" key="15">
    <source>
        <dbReference type="Proteomes" id="UP001596996"/>
    </source>
</evidence>
<feature type="compositionally biased region" description="Polar residues" evidence="11">
    <location>
        <begin position="1176"/>
        <end position="1194"/>
    </location>
</feature>
<dbReference type="RefSeq" id="WP_380819429.1">
    <property type="nucleotide sequence ID" value="NZ_JBHTJN010000008.1"/>
</dbReference>
<dbReference type="InterPro" id="IPR005594">
    <property type="entry name" value="YadA_C"/>
</dbReference>
<evidence type="ECO:0000259" key="12">
    <source>
        <dbReference type="Pfam" id="PF03895"/>
    </source>
</evidence>
<dbReference type="Gene3D" id="3.30.1300.30">
    <property type="entry name" value="GSPII I/J protein-like"/>
    <property type="match status" value="1"/>
</dbReference>
<dbReference type="EMBL" id="JBHTJN010000008">
    <property type="protein sequence ID" value="MFD0965930.1"/>
    <property type="molecule type" value="Genomic_DNA"/>
</dbReference>
<keyword evidence="10" id="KW-0175">Coiled coil</keyword>
<feature type="domain" description="Trimeric autotransporter adhesin YadA-like head" evidence="13">
    <location>
        <begin position="313"/>
        <end position="334"/>
    </location>
</feature>
<dbReference type="Pfam" id="PF05658">
    <property type="entry name" value="YadA_head"/>
    <property type="match status" value="7"/>
</dbReference>
<keyword evidence="9" id="KW-0998">Cell outer membrane</keyword>
<sequence length="2116" mass="222247">MLEGIFTCAYAANVWLDNNGDSQQSGNLNEGTEVWYENDNFNVKGTPNARKTESIILSSPINKTGSNTQKTNANFNKTVVIGSRAVGGGNNSTVIGYRAIAGKNNTDDLAEQGTAVGYRTFAQGNEATALGNDAVAWGNSAIAIGSDNTKLDHYKDSALSYEMWKAFFDDRANFNYTSEYAAIDSSDRGFKALLEQFKRTNGNDSLTEEQYKQLYQKYLAHTRMVDNTKDASTTHTWARGESAIALGSRSIAYGNGATALGTLAVAKGNLSTAVGTGTLALGNSSIALGNETYVYADNAVGVGNNVQALDKGSMVYGYNSYAGGEGAIAMGQGAFANVKMSNEFKGKEHHYDGKSIVSELGQLDADLENYFKGKLTKQDGFGEYKVETEKNNENKSKTGAIAIGYYVSAPGENAVALGRQAYSKGDRSIAIGPYAYAKAEKTLAVGYGAKVMGVESVAIGGLSRVEGDKSIAIGINASVSNENNNAHRNGNNTIAIGNDTSANIDNSVALGYKSTTKYFYNNSDKSTATLSGADAINLPSYLPEGSSYSFSSESTDGIISVGGWSKDNNKVGFRRIVNVAPGALDSDVATVGQLKTLAYVNKEGLVVYYTEENGKKIKLTKDADGKFYKVNTENGQPIKGQAIAADKVLVGAKGNNEQQIQDGNRTTTNIGETIRFANLKDGKIAQNSDQATTGNQLHQLGKNILGATVNRNNNGFDNVTFTKLKNANGQDGEAATTFKDAIDKNIETINKGLKFADNKGVEFTRQLGAKVTIKGAGEDKDFTGFAVAKGNIRVEANTDTLTIELANKLKNLESAEFISDSVRGGNVKQKVKTTIDGTGTAIKEIEDSGVNKRNGKTAEYKLDKVLLKDGDKLVAMDTEHGTTVKYGNEQVTTTADGISIRNGENEDKEVLSIKNKDGKGEINFAKGADGKITGLADLTDTSDDSSATNKKYVDNALKTLKENADKTAVKYDDDTKSSITLGGKDSGKAPVAITNLKSGLGLADDDITGNADTNKQKVTEAVKNLLKNTDKEALHKAVNAGDLKAIALSGLNFAGNDETELHKNLGEKLEIVGKGLTKVQVGTFKGTDGNIAVKSDNGKLEISLSESLKAMDSFETKVKKVRDNPELYAKSKLDGAGLHLSPFIDEDGIIELNDKEAHYGLLGSTVKDGAKTNVQTAGENKLTDGNKTNVQTAGESKLEQDGNTNISTATESKLTDKDGDKANLTAKGLTVGDKDAVNGDKTHTTYAKDGITINGKDGKSAVSLTTKNENGKDAATLAFAKGDDNKSGTGKITGLADLAENADGSSATNKNYVDNALKKSKEEADKTAVKYDDENKNAITLGGKGTKHNPVLIDNLRSGLGIDDIQGQPDSAKQGKMVELVKDLVAGKFDTNTHKAVNVGDLKAIALSGLNFVGNDGKDVHKNLGEKLEIVGKGLTKEQVEKFKGTDGNIAVTNTSGKLEVALNEELTGLKSAKFENEKGTVDVQGDEIALVDKKGNKANLTAEGLTISDKDAANGDKTSATYAKDGITINGKNGESAVSLTTKNENGKDAATLEFAKDKDGNGTGTIIGLKDLDESADGSSAVNKNYVDNKVGKALNGEAGTLVYTDEAGNRLVKANDGKYYKTTDVETNGTPKLDTSAVENPQLSLVNAEDKDSKADETVVLGNVASGLGVKKSTAEEKQKMNALADAVKAKASDVTTKAEAVSAKADVLSSLSDVVNAKEDAINAEKLAIAALPEGEDKTKAQAALKAKEEALEAEKAKLATAKSELDKAKQGLLKAKEGLKEANEAYNVALASANSNVTDLVSENSNAKLTNAATIADLQAVAKAGLNFTGNDDVKVHKNIGESVSIKGEGEFNSETTAKGNIKVEASQDGQGLEVKLSDRLQNMTSFETREINGKKSALDSNGLKVVGPNGETTVSQLGTHIVGKGDNADKSANYQLDGVKLQNKDYVTTMSANNITLADKAGKASSTLDKNGLTVTGEGGKIAINGARGEITLPDVKPDASGSVAVNKNYVDAKSSELANRTDELANRFNSANRELRAGVAGSNAAAALPQVYIAGKSLIAVSAGAFKGESAVAVGYSRVSDSGKVLLKLHGNSNSAGDVGGGVGVGYLW</sequence>
<evidence type="ECO:0000256" key="6">
    <source>
        <dbReference type="ARBA" id="ARBA00022729"/>
    </source>
</evidence>
<evidence type="ECO:0000259" key="13">
    <source>
        <dbReference type="Pfam" id="PF05658"/>
    </source>
</evidence>
<dbReference type="Pfam" id="PF03895">
    <property type="entry name" value="YadA_anchor"/>
    <property type="match status" value="1"/>
</dbReference>
<reference evidence="15" key="1">
    <citation type="journal article" date="2019" name="Int. J. Syst. Evol. Microbiol.">
        <title>The Global Catalogue of Microorganisms (GCM) 10K type strain sequencing project: providing services to taxonomists for standard genome sequencing and annotation.</title>
        <authorList>
            <consortium name="The Broad Institute Genomics Platform"/>
            <consortium name="The Broad Institute Genome Sequencing Center for Infectious Disease"/>
            <person name="Wu L."/>
            <person name="Ma J."/>
        </authorList>
    </citation>
    <scope>NUCLEOTIDE SEQUENCE [LARGE SCALE GENOMIC DNA]</scope>
    <source>
        <strain evidence="15">CCUG 61707</strain>
    </source>
</reference>
<comment type="subcellular location">
    <subcellularLocation>
        <location evidence="2">Cell outer membrane</location>
    </subcellularLocation>
    <subcellularLocation>
        <location evidence="1">Cell surface</location>
    </subcellularLocation>
</comment>
<dbReference type="InterPro" id="IPR045584">
    <property type="entry name" value="Pilin-like"/>
</dbReference>
<evidence type="ECO:0000256" key="3">
    <source>
        <dbReference type="ARBA" id="ARBA00022448"/>
    </source>
</evidence>
<accession>A0ABW3I8R1</accession>
<evidence type="ECO:0000256" key="11">
    <source>
        <dbReference type="SAM" id="MobiDB-lite"/>
    </source>
</evidence>
<organism evidence="14 15">
    <name type="scientific">Seminibacterium arietis</name>
    <dbReference type="NCBI Taxonomy" id="1173502"/>
    <lineage>
        <taxon>Bacteria</taxon>
        <taxon>Pseudomonadati</taxon>
        <taxon>Pseudomonadota</taxon>
        <taxon>Gammaproteobacteria</taxon>
        <taxon>Pasteurellales</taxon>
        <taxon>Pasteurellaceae</taxon>
        <taxon>Seminibacterium</taxon>
    </lineage>
</organism>
<keyword evidence="6" id="KW-0732">Signal</keyword>
<feature type="region of interest" description="Disordered" evidence="11">
    <location>
        <begin position="1176"/>
        <end position="1205"/>
    </location>
</feature>
<evidence type="ECO:0000256" key="7">
    <source>
        <dbReference type="ARBA" id="ARBA00022927"/>
    </source>
</evidence>
<feature type="domain" description="Trimeric autotransporter adhesin YadA-like head" evidence="13">
    <location>
        <begin position="409"/>
        <end position="435"/>
    </location>
</feature>
<evidence type="ECO:0000256" key="10">
    <source>
        <dbReference type="SAM" id="Coils"/>
    </source>
</evidence>
<evidence type="ECO:0000256" key="9">
    <source>
        <dbReference type="ARBA" id="ARBA00023237"/>
    </source>
</evidence>